<name>A0A9X2MJ36_9FIRM</name>
<comment type="cofactor">
    <cofactor evidence="6">
        <name>Mg(2+)</name>
        <dbReference type="ChEBI" id="CHEBI:18420"/>
    </cofactor>
    <text evidence="6">Binds 1 Mg(2+) ion per trimer.</text>
</comment>
<keyword evidence="6" id="KW-0479">Metal-binding</keyword>
<keyword evidence="6" id="KW-0460">Magnesium</keyword>
<dbReference type="InterPro" id="IPR036542">
    <property type="entry name" value="PTS_IIA_lac/cel_sf"/>
</dbReference>
<dbReference type="GO" id="GO:0046872">
    <property type="term" value="F:metal ion binding"/>
    <property type="evidence" value="ECO:0007669"/>
    <property type="project" value="UniProtKB-KW"/>
</dbReference>
<dbReference type="Proteomes" id="UP001142078">
    <property type="component" value="Unassembled WGS sequence"/>
</dbReference>
<dbReference type="GO" id="GO:0009401">
    <property type="term" value="P:phosphoenolpyruvate-dependent sugar phosphotransferase system"/>
    <property type="evidence" value="ECO:0007669"/>
    <property type="project" value="UniProtKB-KW"/>
</dbReference>
<dbReference type="GO" id="GO:0016740">
    <property type="term" value="F:transferase activity"/>
    <property type="evidence" value="ECO:0007669"/>
    <property type="project" value="UniProtKB-KW"/>
</dbReference>
<keyword evidence="4" id="KW-0598">Phosphotransferase system</keyword>
<gene>
    <name evidence="8" type="ORF">NSA23_09980</name>
</gene>
<dbReference type="Gene3D" id="1.20.58.80">
    <property type="entry name" value="Phosphotransferase system, lactose/cellobiose-type IIA subunit"/>
    <property type="match status" value="1"/>
</dbReference>
<feature type="modified residue" description="Phosphohistidine; by HPr" evidence="7">
    <location>
        <position position="80"/>
    </location>
</feature>
<protein>
    <submittedName>
        <fullName evidence="8">PTS lactose/cellobiose transporter subunit IIA</fullName>
    </submittedName>
</protein>
<evidence type="ECO:0000256" key="1">
    <source>
        <dbReference type="ARBA" id="ARBA00022448"/>
    </source>
</evidence>
<dbReference type="EMBL" id="JANJZL010000006">
    <property type="protein sequence ID" value="MCR2044441.1"/>
    <property type="molecule type" value="Genomic_DNA"/>
</dbReference>
<dbReference type="Pfam" id="PF02255">
    <property type="entry name" value="PTS_IIA"/>
    <property type="match status" value="1"/>
</dbReference>
<evidence type="ECO:0000313" key="8">
    <source>
        <dbReference type="EMBL" id="MCR2044441.1"/>
    </source>
</evidence>
<evidence type="ECO:0000256" key="7">
    <source>
        <dbReference type="PROSITE-ProRule" id="PRU00418"/>
    </source>
</evidence>
<dbReference type="RefSeq" id="WP_257490499.1">
    <property type="nucleotide sequence ID" value="NZ_JANJZL010000006.1"/>
</dbReference>
<keyword evidence="3" id="KW-0808">Transferase</keyword>
<evidence type="ECO:0000313" key="9">
    <source>
        <dbReference type="Proteomes" id="UP001142078"/>
    </source>
</evidence>
<dbReference type="PIRSF" id="PIRSF000699">
    <property type="entry name" value="PTS_IILac_III"/>
    <property type="match status" value="1"/>
</dbReference>
<accession>A0A9X2MJ36</accession>
<dbReference type="PANTHER" id="PTHR34382">
    <property type="entry name" value="PTS SYSTEM N,N'-DIACETYLCHITOBIOSE-SPECIFIC EIIA COMPONENT"/>
    <property type="match status" value="1"/>
</dbReference>
<dbReference type="CDD" id="cd00215">
    <property type="entry name" value="PTS_IIA_lac"/>
    <property type="match status" value="1"/>
</dbReference>
<evidence type="ECO:0000256" key="5">
    <source>
        <dbReference type="PIRSR" id="PIRSR000699-1"/>
    </source>
</evidence>
<evidence type="ECO:0000256" key="3">
    <source>
        <dbReference type="ARBA" id="ARBA00022679"/>
    </source>
</evidence>
<dbReference type="InterPro" id="IPR003188">
    <property type="entry name" value="PTS_IIA_lac/cel"/>
</dbReference>
<dbReference type="AlphaFoldDB" id="A0A9X2MJ36"/>
<feature type="binding site" evidence="6">
    <location>
        <position position="83"/>
    </location>
    <ligand>
        <name>Mg(2+)</name>
        <dbReference type="ChEBI" id="CHEBI:18420"/>
        <note>ligand shared between all trimeric partners</note>
    </ligand>
</feature>
<dbReference type="PANTHER" id="PTHR34382:SF7">
    <property type="entry name" value="PTS SYSTEM N,N'-DIACETYLCHITOBIOSE-SPECIFIC EIIA COMPONENT"/>
    <property type="match status" value="1"/>
</dbReference>
<dbReference type="SUPFAM" id="SSF46973">
    <property type="entry name" value="Enzyme IIa from lactose specific PTS, IIa-lac"/>
    <property type="match status" value="1"/>
</dbReference>
<proteinExistence type="predicted"/>
<dbReference type="PROSITE" id="PS51095">
    <property type="entry name" value="PTS_EIIA_TYPE_3"/>
    <property type="match status" value="1"/>
</dbReference>
<keyword evidence="9" id="KW-1185">Reference proteome</keyword>
<reference evidence="8" key="1">
    <citation type="submission" date="2022-07" db="EMBL/GenBank/DDBJ databases">
        <title>Enhanced cultured diversity of the mouse gut microbiota enables custom-made synthetic communities.</title>
        <authorList>
            <person name="Afrizal A."/>
        </authorList>
    </citation>
    <scope>NUCLEOTIDE SEQUENCE</scope>
    <source>
        <strain evidence="8">DSM 29482</strain>
    </source>
</reference>
<keyword evidence="2" id="KW-0762">Sugar transport</keyword>
<evidence type="ECO:0000256" key="4">
    <source>
        <dbReference type="ARBA" id="ARBA00022683"/>
    </source>
</evidence>
<sequence>MVKEYEDTAMIALEIIANAGEARTYFLNALKEAENNNFEEAERLIENGNKCIVDAHKIQTNMIQSEARGEAQEIGFFMVHAQDHLMTIMLLRDIINNFISLYKRTNKSL</sequence>
<comment type="caution">
    <text evidence="8">The sequence shown here is derived from an EMBL/GenBank/DDBJ whole genome shotgun (WGS) entry which is preliminary data.</text>
</comment>
<organism evidence="8 9">
    <name type="scientific">Anaerosalibacter massiliensis</name>
    <dbReference type="NCBI Taxonomy" id="1347392"/>
    <lineage>
        <taxon>Bacteria</taxon>
        <taxon>Bacillati</taxon>
        <taxon>Bacillota</taxon>
        <taxon>Tissierellia</taxon>
        <taxon>Tissierellales</taxon>
        <taxon>Sporanaerobacteraceae</taxon>
        <taxon>Anaerosalibacter</taxon>
    </lineage>
</organism>
<evidence type="ECO:0000256" key="2">
    <source>
        <dbReference type="ARBA" id="ARBA00022597"/>
    </source>
</evidence>
<keyword evidence="1" id="KW-0813">Transport</keyword>
<feature type="active site" description="Tele-phosphohistidine intermediate" evidence="5">
    <location>
        <position position="80"/>
    </location>
</feature>
<evidence type="ECO:0000256" key="6">
    <source>
        <dbReference type="PIRSR" id="PIRSR000699-2"/>
    </source>
</evidence>